<evidence type="ECO:0000313" key="2">
    <source>
        <dbReference type="Proteomes" id="UP000000517"/>
    </source>
</evidence>
<accession>D9SAF1</accession>
<keyword evidence="1" id="KW-0449">Lipoprotein</keyword>
<gene>
    <name evidence="1" type="ordered locus">FSU_1497</name>
</gene>
<organism evidence="1 2">
    <name type="scientific">Fibrobacter succinogenes (strain ATCC 19169 / S85)</name>
    <dbReference type="NCBI Taxonomy" id="59374"/>
    <lineage>
        <taxon>Bacteria</taxon>
        <taxon>Pseudomonadati</taxon>
        <taxon>Fibrobacterota</taxon>
        <taxon>Fibrobacteria</taxon>
        <taxon>Fibrobacterales</taxon>
        <taxon>Fibrobacteraceae</taxon>
        <taxon>Fibrobacter</taxon>
    </lineage>
</organism>
<protein>
    <submittedName>
        <fullName evidence="1">Putative lipoprotein</fullName>
    </submittedName>
</protein>
<reference evidence="2" key="1">
    <citation type="submission" date="2010-08" db="EMBL/GenBank/DDBJ databases">
        <title>Complete sequence of Fibrobacter succinogenes subsp. succinogenes S85.</title>
        <authorList>
            <person name="Durkin A.S."/>
            <person name="Nelson K.E."/>
            <person name="Morrison M."/>
            <person name="Forsberg C.W."/>
            <person name="Wilson D.B."/>
            <person name="Russell J.B."/>
            <person name="Cann I.K.O."/>
            <person name="Mackie R.I."/>
            <person name="White B.A."/>
        </authorList>
    </citation>
    <scope>NUCLEOTIDE SEQUENCE [LARGE SCALE GENOMIC DNA]</scope>
    <source>
        <strain evidence="2">ATCC 19169 / S85</strain>
    </source>
</reference>
<dbReference type="PROSITE" id="PS51257">
    <property type="entry name" value="PROKAR_LIPOPROTEIN"/>
    <property type="match status" value="1"/>
</dbReference>
<name>D9SAF1_FIBSS</name>
<sequence length="294" mass="32510">MEENIMKHYLQILVAAGLFAACSSGPDALASSAGAADKSSIVLSDDAQNYLNSARVASSNVAVIESGNETFNEMKTLLSEKYDVRVLSTDEILFEKEGVQVDLSELESNRKQCANGILKTIMPSKYADKYMLVSVDEEWQFSEHEDSKISGYTFNFKRLFEGRVVRNNRNNLYISTDGNGLFKDGLITVQDLKTTTEMVAVNDDVKENVAVLDSIYRENSYTVVVCSMCKRGEKKVQINKVIITGVADAYCKSSQNSDLKLWPCISYTTKESLADGDTIARVIDAPYSRAVSAE</sequence>
<evidence type="ECO:0000313" key="1">
    <source>
        <dbReference type="EMBL" id="ADL27097.1"/>
    </source>
</evidence>
<dbReference type="AlphaFoldDB" id="D9SAF1"/>
<dbReference type="KEGG" id="fsc:FSU_1497"/>
<dbReference type="Proteomes" id="UP000000517">
    <property type="component" value="Chromosome"/>
</dbReference>
<dbReference type="EMBL" id="CP002158">
    <property type="protein sequence ID" value="ADL27097.1"/>
    <property type="molecule type" value="Genomic_DNA"/>
</dbReference>
<proteinExistence type="predicted"/>
<dbReference type="HOGENOM" id="CLU_945777_0_0_0"/>